<comment type="caution">
    <text evidence="1">The sequence shown here is derived from an EMBL/GenBank/DDBJ whole genome shotgun (WGS) entry which is preliminary data.</text>
</comment>
<accession>A0A8S1MLX0</accession>
<evidence type="ECO:0000313" key="1">
    <source>
        <dbReference type="EMBL" id="CAD8080649.1"/>
    </source>
</evidence>
<dbReference type="EMBL" id="CAJJDM010000066">
    <property type="protein sequence ID" value="CAD8080649.1"/>
    <property type="molecule type" value="Genomic_DNA"/>
</dbReference>
<organism evidence="1 2">
    <name type="scientific">Paramecium primaurelia</name>
    <dbReference type="NCBI Taxonomy" id="5886"/>
    <lineage>
        <taxon>Eukaryota</taxon>
        <taxon>Sar</taxon>
        <taxon>Alveolata</taxon>
        <taxon>Ciliophora</taxon>
        <taxon>Intramacronucleata</taxon>
        <taxon>Oligohymenophorea</taxon>
        <taxon>Peniculida</taxon>
        <taxon>Parameciidae</taxon>
        <taxon>Paramecium</taxon>
    </lineage>
</organism>
<gene>
    <name evidence="1" type="ORF">PPRIM_AZ9-3.1.T0640076</name>
</gene>
<keyword evidence="2" id="KW-1185">Reference proteome</keyword>
<reference evidence="1" key="1">
    <citation type="submission" date="2021-01" db="EMBL/GenBank/DDBJ databases">
        <authorList>
            <consortium name="Genoscope - CEA"/>
            <person name="William W."/>
        </authorList>
    </citation>
    <scope>NUCLEOTIDE SEQUENCE</scope>
</reference>
<sequence length="56" mass="6328">MANEYSKKRPQTKRILVPQYRAPEIYLGGVFCFVFNKNSSTIVLLICGQLASSFLS</sequence>
<name>A0A8S1MLX0_PARPR</name>
<evidence type="ECO:0000313" key="2">
    <source>
        <dbReference type="Proteomes" id="UP000688137"/>
    </source>
</evidence>
<dbReference type="Proteomes" id="UP000688137">
    <property type="component" value="Unassembled WGS sequence"/>
</dbReference>
<protein>
    <submittedName>
        <fullName evidence="1">Uncharacterized protein</fullName>
    </submittedName>
</protein>
<proteinExistence type="predicted"/>
<dbReference type="AlphaFoldDB" id="A0A8S1MLX0"/>